<dbReference type="EMBL" id="CP003984">
    <property type="protein sequence ID" value="AII88438.1"/>
    <property type="molecule type" value="Genomic_DNA"/>
</dbReference>
<keyword evidence="5 7" id="KW-1133">Transmembrane helix</keyword>
<dbReference type="Pfam" id="PF00528">
    <property type="entry name" value="BPD_transp_1"/>
    <property type="match status" value="1"/>
</dbReference>
<evidence type="ECO:0000256" key="5">
    <source>
        <dbReference type="ARBA" id="ARBA00022989"/>
    </source>
</evidence>
<keyword evidence="4 7" id="KW-0812">Transmembrane</keyword>
<proteinExistence type="inferred from homology"/>
<keyword evidence="3" id="KW-1003">Cell membrane</keyword>
<dbReference type="InterPro" id="IPR051393">
    <property type="entry name" value="ABC_transporter_permease"/>
</dbReference>
<dbReference type="KEGG" id="ptp:RCA23_c29380"/>
<comment type="similarity">
    <text evidence="7">Belongs to the binding-protein-dependent transport system permease family.</text>
</comment>
<dbReference type="SUPFAM" id="SSF161098">
    <property type="entry name" value="MetI-like"/>
    <property type="match status" value="1"/>
</dbReference>
<protein>
    <submittedName>
        <fullName evidence="9">ABC sugar transporter, permease protein</fullName>
    </submittedName>
</protein>
<organism evidence="9 10">
    <name type="scientific">Planktomarina temperata RCA23</name>
    <dbReference type="NCBI Taxonomy" id="666509"/>
    <lineage>
        <taxon>Bacteria</taxon>
        <taxon>Pseudomonadati</taxon>
        <taxon>Pseudomonadota</taxon>
        <taxon>Alphaproteobacteria</taxon>
        <taxon>Rhodobacterales</taxon>
        <taxon>Paracoccaceae</taxon>
        <taxon>Planktomarina</taxon>
    </lineage>
</organism>
<dbReference type="Gene3D" id="1.10.3720.10">
    <property type="entry name" value="MetI-like"/>
    <property type="match status" value="1"/>
</dbReference>
<dbReference type="InterPro" id="IPR035906">
    <property type="entry name" value="MetI-like_sf"/>
</dbReference>
<evidence type="ECO:0000256" key="1">
    <source>
        <dbReference type="ARBA" id="ARBA00004651"/>
    </source>
</evidence>
<evidence type="ECO:0000256" key="7">
    <source>
        <dbReference type="RuleBase" id="RU363032"/>
    </source>
</evidence>
<evidence type="ECO:0000256" key="6">
    <source>
        <dbReference type="ARBA" id="ARBA00023136"/>
    </source>
</evidence>
<evidence type="ECO:0000256" key="2">
    <source>
        <dbReference type="ARBA" id="ARBA00022448"/>
    </source>
</evidence>
<dbReference type="PROSITE" id="PS50928">
    <property type="entry name" value="ABC_TM1"/>
    <property type="match status" value="1"/>
</dbReference>
<evidence type="ECO:0000256" key="4">
    <source>
        <dbReference type="ARBA" id="ARBA00022692"/>
    </source>
</evidence>
<dbReference type="RefSeq" id="WP_044050986.1">
    <property type="nucleotide sequence ID" value="NZ_CP003984.1"/>
</dbReference>
<dbReference type="Proteomes" id="UP000028680">
    <property type="component" value="Chromosome"/>
</dbReference>
<dbReference type="InterPro" id="IPR000515">
    <property type="entry name" value="MetI-like"/>
</dbReference>
<feature type="transmembrane region" description="Helical" evidence="7">
    <location>
        <begin position="182"/>
        <end position="203"/>
    </location>
</feature>
<evidence type="ECO:0000313" key="10">
    <source>
        <dbReference type="Proteomes" id="UP000028680"/>
    </source>
</evidence>
<keyword evidence="2 7" id="KW-0813">Transport</keyword>
<evidence type="ECO:0000313" key="9">
    <source>
        <dbReference type="EMBL" id="AII88438.1"/>
    </source>
</evidence>
<feature type="transmembrane region" description="Helical" evidence="7">
    <location>
        <begin position="78"/>
        <end position="99"/>
    </location>
</feature>
<comment type="subcellular location">
    <subcellularLocation>
        <location evidence="1 7">Cell membrane</location>
        <topology evidence="1 7">Multi-pass membrane protein</topology>
    </subcellularLocation>
</comment>
<dbReference type="AlphaFoldDB" id="A0AAN0RLI6"/>
<dbReference type="PANTHER" id="PTHR30193">
    <property type="entry name" value="ABC TRANSPORTER PERMEASE PROTEIN"/>
    <property type="match status" value="1"/>
</dbReference>
<evidence type="ECO:0000259" key="8">
    <source>
        <dbReference type="PROSITE" id="PS50928"/>
    </source>
</evidence>
<dbReference type="GO" id="GO:0005886">
    <property type="term" value="C:plasma membrane"/>
    <property type="evidence" value="ECO:0007669"/>
    <property type="project" value="UniProtKB-SubCell"/>
</dbReference>
<keyword evidence="6 7" id="KW-0472">Membrane</keyword>
<keyword evidence="10" id="KW-1185">Reference proteome</keyword>
<accession>A0AAN0RLI6</accession>
<feature type="transmembrane region" description="Helical" evidence="7">
    <location>
        <begin position="281"/>
        <end position="303"/>
    </location>
</feature>
<keyword evidence="9" id="KW-0762">Sugar transport</keyword>
<evidence type="ECO:0000256" key="3">
    <source>
        <dbReference type="ARBA" id="ARBA00022475"/>
    </source>
</evidence>
<sequence>MANRTLPRLLQAPAVLMLLMWMLVPLGMTLFFSFIRYVLNSLRRPEWTTPSIENWRGLGNYKYVLDAKDFWFAIQNSVFIVVSILVFTVVFGLLIAVLVNRSFPGRGIVRVLLISPFFVMPAVNAVLWINMILDPVLGLNGLVVAGINDLVVGLREFPLIGPFFSMWPELEPISFRSSQTSAYAVIMMVTWQWTPFAVLIFMTSLQSEDESQKEAAMLDGASPWSQFINLTVPHLARPIAIVVMIQSIFHLSLYAEIEIVSRGNGNKNLPYLIGEFTSNNIGAASATGIFAVILANIIAIFLLRMVGKSLMD</sequence>
<name>A0AAN0RLI6_9RHOB</name>
<reference evidence="9 10" key="1">
    <citation type="journal article" date="2014" name="ISME J.">
        <title>Adaptation of an abundant Roseobacter RCA organism to pelagic systems revealed by genomic and transcriptomic analyses.</title>
        <authorList>
            <person name="Voget S."/>
            <person name="Wemheuer B."/>
            <person name="Brinkhoff T."/>
            <person name="Vollmers J."/>
            <person name="Dietrich S."/>
            <person name="Giebel H.A."/>
            <person name="Beardsley C."/>
            <person name="Sardemann C."/>
            <person name="Bakenhus I."/>
            <person name="Billerbeck S."/>
            <person name="Daniel R."/>
            <person name="Simon M."/>
        </authorList>
    </citation>
    <scope>NUCLEOTIDE SEQUENCE [LARGE SCALE GENOMIC DNA]</scope>
    <source>
        <strain evidence="9 10">RCA23</strain>
    </source>
</reference>
<dbReference type="PANTHER" id="PTHR30193:SF45">
    <property type="entry name" value="ABC TRANSPORTER PERMEASE PROTEIN"/>
    <property type="match status" value="1"/>
</dbReference>
<dbReference type="GO" id="GO:0055085">
    <property type="term" value="P:transmembrane transport"/>
    <property type="evidence" value="ECO:0007669"/>
    <property type="project" value="InterPro"/>
</dbReference>
<feature type="transmembrane region" description="Helical" evidence="7">
    <location>
        <begin position="111"/>
        <end position="133"/>
    </location>
</feature>
<feature type="domain" description="ABC transmembrane type-1" evidence="8">
    <location>
        <begin position="74"/>
        <end position="302"/>
    </location>
</feature>
<gene>
    <name evidence="9" type="ORF">RCA23_c29380</name>
</gene>
<feature type="transmembrane region" description="Helical" evidence="7">
    <location>
        <begin position="239"/>
        <end position="261"/>
    </location>
</feature>
<feature type="transmembrane region" description="Helical" evidence="7">
    <location>
        <begin position="12"/>
        <end position="35"/>
    </location>
</feature>
<dbReference type="CDD" id="cd06261">
    <property type="entry name" value="TM_PBP2"/>
    <property type="match status" value="1"/>
</dbReference>